<evidence type="ECO:0000313" key="8">
    <source>
        <dbReference type="Proteomes" id="UP000830542"/>
    </source>
</evidence>
<evidence type="ECO:0000313" key="6">
    <source>
        <dbReference type="EMBL" id="GAA0460803.1"/>
    </source>
</evidence>
<reference evidence="6" key="1">
    <citation type="journal article" date="2014" name="Int. J. Syst. Evol. Microbiol.">
        <title>Complete genome sequence of Corynebacterium casei LMG S-19264T (=DSM 44701T), isolated from a smear-ripened cheese.</title>
        <authorList>
            <consortium name="US DOE Joint Genome Institute (JGI-PGF)"/>
            <person name="Walter F."/>
            <person name="Albersmeier A."/>
            <person name="Kalinowski J."/>
            <person name="Ruckert C."/>
        </authorList>
    </citation>
    <scope>NUCLEOTIDE SEQUENCE</scope>
    <source>
        <strain evidence="6">JCM 12289</strain>
    </source>
</reference>
<feature type="transmembrane region" description="Helical" evidence="5">
    <location>
        <begin position="207"/>
        <end position="228"/>
    </location>
</feature>
<feature type="transmembrane region" description="Helical" evidence="5">
    <location>
        <begin position="290"/>
        <end position="319"/>
    </location>
</feature>
<keyword evidence="3 5" id="KW-1133">Transmembrane helix</keyword>
<feature type="transmembrane region" description="Helical" evidence="5">
    <location>
        <begin position="340"/>
        <end position="359"/>
    </location>
</feature>
<evidence type="ECO:0000313" key="9">
    <source>
        <dbReference type="Proteomes" id="UP001500962"/>
    </source>
</evidence>
<feature type="transmembrane region" description="Helical" evidence="5">
    <location>
        <begin position="365"/>
        <end position="385"/>
    </location>
</feature>
<keyword evidence="2 5" id="KW-0812">Transmembrane</keyword>
<feature type="transmembrane region" description="Helical" evidence="5">
    <location>
        <begin position="143"/>
        <end position="162"/>
    </location>
</feature>
<keyword evidence="8" id="KW-1185">Reference proteome</keyword>
<evidence type="ECO:0000256" key="5">
    <source>
        <dbReference type="SAM" id="Phobius"/>
    </source>
</evidence>
<dbReference type="AlphaFoldDB" id="A0AAV3SH18"/>
<accession>A0AAV3SH18</accession>
<reference evidence="6" key="3">
    <citation type="submission" date="2023-12" db="EMBL/GenBank/DDBJ databases">
        <authorList>
            <person name="Sun Q."/>
            <person name="Inoue M."/>
        </authorList>
    </citation>
    <scope>NUCLEOTIDE SEQUENCE</scope>
    <source>
        <strain evidence="6">JCM 12289</strain>
    </source>
</reference>
<protein>
    <submittedName>
        <fullName evidence="7">Divalent metal cation transporter</fullName>
    </submittedName>
</protein>
<evidence type="ECO:0000256" key="1">
    <source>
        <dbReference type="ARBA" id="ARBA00004141"/>
    </source>
</evidence>
<dbReference type="Proteomes" id="UP000830542">
    <property type="component" value="Chromosome"/>
</dbReference>
<feature type="transmembrane region" description="Helical" evidence="5">
    <location>
        <begin position="63"/>
        <end position="81"/>
    </location>
</feature>
<dbReference type="EMBL" id="CP095005">
    <property type="protein sequence ID" value="UOO94933.1"/>
    <property type="molecule type" value="Genomic_DNA"/>
</dbReference>
<feature type="transmembrane region" description="Helical" evidence="5">
    <location>
        <begin position="397"/>
        <end position="420"/>
    </location>
</feature>
<dbReference type="Proteomes" id="UP001500962">
    <property type="component" value="Unassembled WGS sequence"/>
</dbReference>
<feature type="transmembrane region" description="Helical" evidence="5">
    <location>
        <begin position="36"/>
        <end position="57"/>
    </location>
</feature>
<dbReference type="KEGG" id="hdo:MUK72_13290"/>
<dbReference type="EMBL" id="BAAADN010000026">
    <property type="protein sequence ID" value="GAA0460803.1"/>
    <property type="molecule type" value="Genomic_DNA"/>
</dbReference>
<comment type="subcellular location">
    <subcellularLocation>
        <location evidence="1">Membrane</location>
        <topology evidence="1">Multi-pass membrane protein</topology>
    </subcellularLocation>
</comment>
<feature type="transmembrane region" description="Helical" evidence="5">
    <location>
        <begin position="169"/>
        <end position="187"/>
    </location>
</feature>
<proteinExistence type="predicted"/>
<dbReference type="Pfam" id="PF01566">
    <property type="entry name" value="Nramp"/>
    <property type="match status" value="1"/>
</dbReference>
<keyword evidence="4 5" id="KW-0472">Membrane</keyword>
<evidence type="ECO:0000313" key="7">
    <source>
        <dbReference type="EMBL" id="UOO94933.1"/>
    </source>
</evidence>
<dbReference type="GO" id="GO:0046873">
    <property type="term" value="F:metal ion transmembrane transporter activity"/>
    <property type="evidence" value="ECO:0007669"/>
    <property type="project" value="InterPro"/>
</dbReference>
<dbReference type="InterPro" id="IPR001046">
    <property type="entry name" value="NRAMP_fam"/>
</dbReference>
<feature type="transmembrane region" description="Helical" evidence="5">
    <location>
        <begin position="110"/>
        <end position="137"/>
    </location>
</feature>
<dbReference type="GO" id="GO:0016020">
    <property type="term" value="C:membrane"/>
    <property type="evidence" value="ECO:0007669"/>
    <property type="project" value="UniProtKB-SubCell"/>
</dbReference>
<evidence type="ECO:0000256" key="3">
    <source>
        <dbReference type="ARBA" id="ARBA00022989"/>
    </source>
</evidence>
<gene>
    <name evidence="6" type="ORF">GCM10008985_16570</name>
    <name evidence="7" type="ORF">MUK72_13290</name>
</gene>
<feature type="transmembrane region" description="Helical" evidence="5">
    <location>
        <begin position="249"/>
        <end position="270"/>
    </location>
</feature>
<sequence>MVDTNDTIMGESTMSSADSYVPSWLPVEGPKRFVEAYGLGLLFSANVFGAGSVYILANTGANWGFLLLWALPVALVVDLAMHEMSGRLATIDEPVVSYIRGAIGAGPTKAMALFIAFIMQFWAISNYAVAGAALAYLTPFDNVYVGAILAGGIGIALVELRVYDRVEAAIAAIILTVFAIYIVLTLGLDLPIGQVMSGFVPYLQSDIGFLTSLIALFGTTVYYPNFIIQSSIQPSKNWTEMGPYRRDNFVGIAFIVLLSAAVIVVSALTMEPGTPTLTSPGVPLQAIFGGWALPVFVLAVLLATFSSATGTLFGAGFLVPQAWDRTTVFGDRGFRRTVEILIVMAVGFAVLLMEFTDITPVRLGIVMPAVNGLIGLPIFALALFFANRKFFDHPRWLNAVFAVVTVLMFVFTFLTARSLYSQIVTWL</sequence>
<evidence type="ECO:0000256" key="4">
    <source>
        <dbReference type="ARBA" id="ARBA00023136"/>
    </source>
</evidence>
<evidence type="ECO:0000256" key="2">
    <source>
        <dbReference type="ARBA" id="ARBA00022692"/>
    </source>
</evidence>
<organism evidence="6 9">
    <name type="scientific">Halococcus dombrowskii</name>
    <dbReference type="NCBI Taxonomy" id="179637"/>
    <lineage>
        <taxon>Archaea</taxon>
        <taxon>Methanobacteriati</taxon>
        <taxon>Methanobacteriota</taxon>
        <taxon>Stenosarchaea group</taxon>
        <taxon>Halobacteria</taxon>
        <taxon>Halobacteriales</taxon>
        <taxon>Halococcaceae</taxon>
        <taxon>Halococcus</taxon>
    </lineage>
</organism>
<reference evidence="7" key="2">
    <citation type="submission" date="2022-04" db="EMBL/GenBank/DDBJ databases">
        <title>Sequencing and genomic assembly of Halococcus dombrowskii.</title>
        <authorList>
            <person name="Lim S.W."/>
            <person name="MacLea K.S."/>
        </authorList>
    </citation>
    <scope>NUCLEOTIDE SEQUENCE</scope>
    <source>
        <strain evidence="7">H4</strain>
    </source>
</reference>
<name>A0AAV3SH18_HALDO</name>